<dbReference type="PANTHER" id="PTHR37422:SF13">
    <property type="entry name" value="LIPOPOLYSACCHARIDE BIOSYNTHESIS PROTEIN PA4999-RELATED"/>
    <property type="match status" value="1"/>
</dbReference>
<organism evidence="7 8">
    <name type="scientific">Parvicella tangerina</name>
    <dbReference type="NCBI Taxonomy" id="2829795"/>
    <lineage>
        <taxon>Bacteria</taxon>
        <taxon>Pseudomonadati</taxon>
        <taxon>Bacteroidota</taxon>
        <taxon>Flavobacteriia</taxon>
        <taxon>Flavobacteriales</taxon>
        <taxon>Parvicellaceae</taxon>
        <taxon>Parvicella</taxon>
    </lineage>
</organism>
<dbReference type="Pfam" id="PF04932">
    <property type="entry name" value="Wzy_C"/>
    <property type="match status" value="1"/>
</dbReference>
<feature type="transmembrane region" description="Helical" evidence="5">
    <location>
        <begin position="38"/>
        <end position="64"/>
    </location>
</feature>
<dbReference type="KEGG" id="ptan:CRYO30217_02820"/>
<dbReference type="EMBL" id="OU015584">
    <property type="protein sequence ID" value="CAG5085632.1"/>
    <property type="molecule type" value="Genomic_DNA"/>
</dbReference>
<proteinExistence type="predicted"/>
<feature type="transmembrane region" description="Helical" evidence="5">
    <location>
        <begin position="234"/>
        <end position="251"/>
    </location>
</feature>
<feature type="transmembrane region" description="Helical" evidence="5">
    <location>
        <begin position="454"/>
        <end position="471"/>
    </location>
</feature>
<evidence type="ECO:0000256" key="5">
    <source>
        <dbReference type="SAM" id="Phobius"/>
    </source>
</evidence>
<dbReference type="AlphaFoldDB" id="A0A916JR17"/>
<dbReference type="InterPro" id="IPR007016">
    <property type="entry name" value="O-antigen_ligase-rel_domated"/>
</dbReference>
<keyword evidence="3 5" id="KW-1133">Transmembrane helix</keyword>
<dbReference type="InterPro" id="IPR051533">
    <property type="entry name" value="WaaL-like"/>
</dbReference>
<evidence type="ECO:0000259" key="6">
    <source>
        <dbReference type="Pfam" id="PF04932"/>
    </source>
</evidence>
<dbReference type="PANTHER" id="PTHR37422">
    <property type="entry name" value="TEICHURONIC ACID BIOSYNTHESIS PROTEIN TUAE"/>
    <property type="match status" value="1"/>
</dbReference>
<feature type="domain" description="O-antigen ligase-related" evidence="6">
    <location>
        <begin position="241"/>
        <end position="401"/>
    </location>
</feature>
<feature type="transmembrane region" description="Helical" evidence="5">
    <location>
        <begin position="6"/>
        <end position="26"/>
    </location>
</feature>
<evidence type="ECO:0000256" key="1">
    <source>
        <dbReference type="ARBA" id="ARBA00004141"/>
    </source>
</evidence>
<evidence type="ECO:0000256" key="2">
    <source>
        <dbReference type="ARBA" id="ARBA00022692"/>
    </source>
</evidence>
<reference evidence="7" key="1">
    <citation type="submission" date="2021-04" db="EMBL/GenBank/DDBJ databases">
        <authorList>
            <person name="Rodrigo-Torres L."/>
            <person name="Arahal R. D."/>
            <person name="Lucena T."/>
        </authorList>
    </citation>
    <scope>NUCLEOTIDE SEQUENCE</scope>
    <source>
        <strain evidence="7">AS29M-1</strain>
    </source>
</reference>
<evidence type="ECO:0000256" key="3">
    <source>
        <dbReference type="ARBA" id="ARBA00022989"/>
    </source>
</evidence>
<feature type="transmembrane region" description="Helical" evidence="5">
    <location>
        <begin position="136"/>
        <end position="157"/>
    </location>
</feature>
<name>A0A916JR17_9FLAO</name>
<sequence>MLTVLKKNWIYITGVLFIALNMMLVFTKDFYFLNLLPAALFVVFGALFALDKLFWFVVICTPLSLNLEEMSGGVGLYLPTEPILFIIMLIFFFKQIKDNSHRDKRIINHPISIALYFHFAWIFITSLTSSDPIVSFKFLLSQLWFVVPCYFFAIWLFRHKISNALTFVWCYLLPLTVVLIITVVKHAAHGFDEEVGHWIMSPFFKDHTSYGAIIALFYPVVASLTFYKKYSFETRALLGVMLIIFTVALFYSYTRAAYLSVVGAGLVYLLFKFKIKFKYLLVVGLFVGGIIAANWTEISYMLMKNDAEHTTQDVGERIQSMSNVSSDASNLERLNRWNSALRMFEARPIFGFGPGTYAMQYAPFQAPEDETIISTNFGTGGNAHSEYLGPLAEQGVLGLFSMIWLVVAIFYTSSMVYIRLEDKELKRIVMMLMLGLVTYFTHGVLNNYLDTDKASVPVWGFVAIIVAIDVYHSRGLKQLPEEPAGH</sequence>
<keyword evidence="4 5" id="KW-0472">Membrane</keyword>
<protein>
    <recommendedName>
        <fullName evidence="6">O-antigen ligase-related domain-containing protein</fullName>
    </recommendedName>
</protein>
<feature type="transmembrane region" description="Helical" evidence="5">
    <location>
        <begin position="396"/>
        <end position="417"/>
    </location>
</feature>
<gene>
    <name evidence="7" type="ORF">CRYO30217_02820</name>
</gene>
<keyword evidence="8" id="KW-1185">Reference proteome</keyword>
<dbReference type="RefSeq" id="WP_258543022.1">
    <property type="nucleotide sequence ID" value="NZ_OU015584.1"/>
</dbReference>
<dbReference type="Proteomes" id="UP000683507">
    <property type="component" value="Chromosome"/>
</dbReference>
<feature type="transmembrane region" description="Helical" evidence="5">
    <location>
        <begin position="164"/>
        <end position="188"/>
    </location>
</feature>
<evidence type="ECO:0000313" key="7">
    <source>
        <dbReference type="EMBL" id="CAG5085632.1"/>
    </source>
</evidence>
<feature type="transmembrane region" description="Helical" evidence="5">
    <location>
        <begin position="429"/>
        <end position="448"/>
    </location>
</feature>
<accession>A0A916JR17</accession>
<evidence type="ECO:0000256" key="4">
    <source>
        <dbReference type="ARBA" id="ARBA00023136"/>
    </source>
</evidence>
<dbReference type="GO" id="GO:0016020">
    <property type="term" value="C:membrane"/>
    <property type="evidence" value="ECO:0007669"/>
    <property type="project" value="UniProtKB-SubCell"/>
</dbReference>
<feature type="transmembrane region" description="Helical" evidence="5">
    <location>
        <begin position="76"/>
        <end position="94"/>
    </location>
</feature>
<evidence type="ECO:0000313" key="8">
    <source>
        <dbReference type="Proteomes" id="UP000683507"/>
    </source>
</evidence>
<feature type="transmembrane region" description="Helical" evidence="5">
    <location>
        <begin position="280"/>
        <end position="303"/>
    </location>
</feature>
<feature type="transmembrane region" description="Helical" evidence="5">
    <location>
        <begin position="106"/>
        <end position="124"/>
    </location>
</feature>
<feature type="transmembrane region" description="Helical" evidence="5">
    <location>
        <begin position="208"/>
        <end position="227"/>
    </location>
</feature>
<comment type="subcellular location">
    <subcellularLocation>
        <location evidence="1">Membrane</location>
        <topology evidence="1">Multi-pass membrane protein</topology>
    </subcellularLocation>
</comment>
<keyword evidence="2 5" id="KW-0812">Transmembrane</keyword>